<evidence type="ECO:0000313" key="1">
    <source>
        <dbReference type="EMBL" id="GFC84798.1"/>
    </source>
</evidence>
<proteinExistence type="predicted"/>
<dbReference type="PANTHER" id="PTHR31973">
    <property type="entry name" value="POLYPROTEIN, PUTATIVE-RELATED"/>
    <property type="match status" value="1"/>
</dbReference>
<name>A0A699RHE7_TANCI</name>
<accession>A0A699RHE7</accession>
<dbReference type="PANTHER" id="PTHR31973:SF187">
    <property type="entry name" value="MUTATOR TRANSPOSASE MUDRA PROTEIN"/>
    <property type="match status" value="1"/>
</dbReference>
<dbReference type="AlphaFoldDB" id="A0A699RHE7"/>
<organism evidence="1">
    <name type="scientific">Tanacetum cinerariifolium</name>
    <name type="common">Dalmatian daisy</name>
    <name type="synonym">Chrysanthemum cinerariifolium</name>
    <dbReference type="NCBI Taxonomy" id="118510"/>
    <lineage>
        <taxon>Eukaryota</taxon>
        <taxon>Viridiplantae</taxon>
        <taxon>Streptophyta</taxon>
        <taxon>Embryophyta</taxon>
        <taxon>Tracheophyta</taxon>
        <taxon>Spermatophyta</taxon>
        <taxon>Magnoliopsida</taxon>
        <taxon>eudicotyledons</taxon>
        <taxon>Gunneridae</taxon>
        <taxon>Pentapetalae</taxon>
        <taxon>asterids</taxon>
        <taxon>campanulids</taxon>
        <taxon>Asterales</taxon>
        <taxon>Asteraceae</taxon>
        <taxon>Asteroideae</taxon>
        <taxon>Anthemideae</taxon>
        <taxon>Anthemidinae</taxon>
        <taxon>Tanacetum</taxon>
    </lineage>
</organism>
<comment type="caution">
    <text evidence="1">The sequence shown here is derived from an EMBL/GenBank/DDBJ whole genome shotgun (WGS) entry which is preliminary data.</text>
</comment>
<reference evidence="1" key="1">
    <citation type="journal article" date="2019" name="Sci. Rep.">
        <title>Draft genome of Tanacetum cinerariifolium, the natural source of mosquito coil.</title>
        <authorList>
            <person name="Yamashiro T."/>
            <person name="Shiraishi A."/>
            <person name="Satake H."/>
            <person name="Nakayama K."/>
        </authorList>
    </citation>
    <scope>NUCLEOTIDE SEQUENCE</scope>
</reference>
<protein>
    <submittedName>
        <fullName evidence="1">Transposase, mutator type</fullName>
    </submittedName>
</protein>
<gene>
    <name evidence="1" type="ORF">Tci_856768</name>
</gene>
<dbReference type="EMBL" id="BKCJ011096533">
    <property type="protein sequence ID" value="GFC84798.1"/>
    <property type="molecule type" value="Genomic_DNA"/>
</dbReference>
<sequence>MLRRLTAVGVDANNEIYPVTCVIVEEKSKAFRCWFLNLLGEDLGIEANFNYTFIRHIHENMKSRFKKGVYKEML</sequence>